<dbReference type="Gene3D" id="1.25.40.20">
    <property type="entry name" value="Ankyrin repeat-containing domain"/>
    <property type="match status" value="1"/>
</dbReference>
<dbReference type="PANTHER" id="PTHR24123:SF33">
    <property type="entry name" value="PROTEIN HOS4"/>
    <property type="match status" value="1"/>
</dbReference>
<proteinExistence type="predicted"/>
<name>A0A6A6AYS4_9PEZI</name>
<evidence type="ECO:0000256" key="1">
    <source>
        <dbReference type="ARBA" id="ARBA00022737"/>
    </source>
</evidence>
<evidence type="ECO:0000313" key="5">
    <source>
        <dbReference type="Proteomes" id="UP000799438"/>
    </source>
</evidence>
<dbReference type="PROSITE" id="PS50088">
    <property type="entry name" value="ANK_REPEAT"/>
    <property type="match status" value="1"/>
</dbReference>
<evidence type="ECO:0000313" key="4">
    <source>
        <dbReference type="EMBL" id="KAF2136154.1"/>
    </source>
</evidence>
<sequence>MATQAQVLAAFAKEPIEDALTTLTTCTDPPTDRQLAEVAVENSRVDLIEHLLGKGNPTWLFNRKDIVRKQSKPMIEALIRGGWDITENLGGYCGCPLALAIFHRAPVSFLAWLLARGADPNGEPALVDHHGYPLRLAAMLDDTPPETRKLLLDYGADVNFSKALHQAVRIGHFDFARLLVEEYGADVNADDFDPDWICPNSTWENGQGRPLHYAARNGDFHLVTYLLEKGASIDPEDPNGYTPRMLAELAGHSEVRTLLAQREAGSGKH</sequence>
<dbReference type="RefSeq" id="XP_033391872.1">
    <property type="nucleotide sequence ID" value="XM_033545424.1"/>
</dbReference>
<dbReference type="GeneID" id="54302931"/>
<accession>A0A6A6AYS4</accession>
<keyword evidence="2 3" id="KW-0040">ANK repeat</keyword>
<gene>
    <name evidence="4" type="ORF">K452DRAFT_344372</name>
</gene>
<dbReference type="InterPro" id="IPR051165">
    <property type="entry name" value="Multifunctional_ANK_Repeat"/>
</dbReference>
<keyword evidence="5" id="KW-1185">Reference proteome</keyword>
<dbReference type="PROSITE" id="PS50297">
    <property type="entry name" value="ANK_REP_REGION"/>
    <property type="match status" value="1"/>
</dbReference>
<dbReference type="OrthoDB" id="1722345at2759"/>
<dbReference type="Pfam" id="PF12796">
    <property type="entry name" value="Ank_2"/>
    <property type="match status" value="2"/>
</dbReference>
<feature type="repeat" description="ANK" evidence="3">
    <location>
        <begin position="206"/>
        <end position="238"/>
    </location>
</feature>
<dbReference type="InterPro" id="IPR002110">
    <property type="entry name" value="Ankyrin_rpt"/>
</dbReference>
<dbReference type="InterPro" id="IPR036770">
    <property type="entry name" value="Ankyrin_rpt-contain_sf"/>
</dbReference>
<dbReference type="PANTHER" id="PTHR24123">
    <property type="entry name" value="ANKYRIN REPEAT-CONTAINING"/>
    <property type="match status" value="1"/>
</dbReference>
<evidence type="ECO:0000256" key="2">
    <source>
        <dbReference type="ARBA" id="ARBA00023043"/>
    </source>
</evidence>
<evidence type="ECO:0000256" key="3">
    <source>
        <dbReference type="PROSITE-ProRule" id="PRU00023"/>
    </source>
</evidence>
<dbReference type="AlphaFoldDB" id="A0A6A6AYS4"/>
<protein>
    <submittedName>
        <fullName evidence="4">Uncharacterized protein</fullName>
    </submittedName>
</protein>
<organism evidence="4 5">
    <name type="scientific">Aplosporella prunicola CBS 121167</name>
    <dbReference type="NCBI Taxonomy" id="1176127"/>
    <lineage>
        <taxon>Eukaryota</taxon>
        <taxon>Fungi</taxon>
        <taxon>Dikarya</taxon>
        <taxon>Ascomycota</taxon>
        <taxon>Pezizomycotina</taxon>
        <taxon>Dothideomycetes</taxon>
        <taxon>Dothideomycetes incertae sedis</taxon>
        <taxon>Botryosphaeriales</taxon>
        <taxon>Aplosporellaceae</taxon>
        <taxon>Aplosporella</taxon>
    </lineage>
</organism>
<reference evidence="4" key="1">
    <citation type="journal article" date="2020" name="Stud. Mycol.">
        <title>101 Dothideomycetes genomes: a test case for predicting lifestyles and emergence of pathogens.</title>
        <authorList>
            <person name="Haridas S."/>
            <person name="Albert R."/>
            <person name="Binder M."/>
            <person name="Bloem J."/>
            <person name="Labutti K."/>
            <person name="Salamov A."/>
            <person name="Andreopoulos B."/>
            <person name="Baker S."/>
            <person name="Barry K."/>
            <person name="Bills G."/>
            <person name="Bluhm B."/>
            <person name="Cannon C."/>
            <person name="Castanera R."/>
            <person name="Culley D."/>
            <person name="Daum C."/>
            <person name="Ezra D."/>
            <person name="Gonzalez J."/>
            <person name="Henrissat B."/>
            <person name="Kuo A."/>
            <person name="Liang C."/>
            <person name="Lipzen A."/>
            <person name="Lutzoni F."/>
            <person name="Magnuson J."/>
            <person name="Mondo S."/>
            <person name="Nolan M."/>
            <person name="Ohm R."/>
            <person name="Pangilinan J."/>
            <person name="Park H.-J."/>
            <person name="Ramirez L."/>
            <person name="Alfaro M."/>
            <person name="Sun H."/>
            <person name="Tritt A."/>
            <person name="Yoshinaga Y."/>
            <person name="Zwiers L.-H."/>
            <person name="Turgeon B."/>
            <person name="Goodwin S."/>
            <person name="Spatafora J."/>
            <person name="Crous P."/>
            <person name="Grigoriev I."/>
        </authorList>
    </citation>
    <scope>NUCLEOTIDE SEQUENCE</scope>
    <source>
        <strain evidence="4">CBS 121167</strain>
    </source>
</reference>
<dbReference type="Proteomes" id="UP000799438">
    <property type="component" value="Unassembled WGS sequence"/>
</dbReference>
<dbReference type="EMBL" id="ML995532">
    <property type="protein sequence ID" value="KAF2136154.1"/>
    <property type="molecule type" value="Genomic_DNA"/>
</dbReference>
<keyword evidence="1" id="KW-0677">Repeat</keyword>
<dbReference type="SMART" id="SM00248">
    <property type="entry name" value="ANK"/>
    <property type="match status" value="4"/>
</dbReference>
<dbReference type="SUPFAM" id="SSF48403">
    <property type="entry name" value="Ankyrin repeat"/>
    <property type="match status" value="1"/>
</dbReference>